<feature type="domain" description="F-box/LRR-repeat protein 15-like leucin rich repeat" evidence="2">
    <location>
        <begin position="55"/>
        <end position="156"/>
    </location>
</feature>
<dbReference type="FunFam" id="3.80.10.10:FF:001197">
    <property type="entry name" value="Predicted protein"/>
    <property type="match status" value="1"/>
</dbReference>
<dbReference type="STRING" id="1965070.A0A3S3QWK5"/>
<dbReference type="PANTHER" id="PTHR13382">
    <property type="entry name" value="MITOCHONDRIAL ATP SYNTHASE COUPLING FACTOR B"/>
    <property type="match status" value="1"/>
</dbReference>
<sequence length="370" mass="40995">MLLTASQFGKESRRNCISNATIALCFRALSKGVSNEFRQVLSLQRSLREVTLGVPNLERLTLTGCYNLTDEKLIFAFSEDNYSLTELNLSMCKQITDRSILKIAQHLKFLQSLDLGGCSNITNSLLTTVRLQLKKLKRLNLRSCRNITDSGIAKLCGQTLSNCVDSTHCINEEPNKVLEYLGLQDCQKLTDEALRYISVGFSNMKSINLSFCSGITDVGLKHLSTISQLNELNLRSCVNITDAGIKYLSDAGLKLRSLDISFCDKIGDQSLSYISQGLCYLHSLSLNSCSITDDGLMKIAQTLNDLSMLNIGQCNRITDKGLNAIAESCRSLRTIDIYGCTRITNIDVHTMLAVSKPFICFDICLKDLSS</sequence>
<dbReference type="InterPro" id="IPR050648">
    <property type="entry name" value="F-box_LRR-repeat"/>
</dbReference>
<dbReference type="PANTHER" id="PTHR13382:SF76">
    <property type="entry name" value="F-BOX AND LEUCINE-RICH REPEAT PROTEIN 14-RELATED"/>
    <property type="match status" value="1"/>
</dbReference>
<evidence type="ECO:0000256" key="1">
    <source>
        <dbReference type="ARBA" id="ARBA00022786"/>
    </source>
</evidence>
<evidence type="ECO:0000313" key="3">
    <source>
        <dbReference type="EMBL" id="RWS15146.1"/>
    </source>
</evidence>
<dbReference type="AlphaFoldDB" id="A0A3S3QWK5"/>
<feature type="domain" description="F-box/LRR-repeat protein 15-like leucin rich repeat" evidence="2">
    <location>
        <begin position="254"/>
        <end position="357"/>
    </location>
</feature>
<dbReference type="InterPro" id="IPR057207">
    <property type="entry name" value="FBXL15_LRR"/>
</dbReference>
<gene>
    <name evidence="3" type="ORF">B4U79_12745</name>
</gene>
<dbReference type="Gene3D" id="3.80.10.10">
    <property type="entry name" value="Ribonuclease Inhibitor"/>
    <property type="match status" value="4"/>
</dbReference>
<dbReference type="GO" id="GO:0005737">
    <property type="term" value="C:cytoplasm"/>
    <property type="evidence" value="ECO:0007669"/>
    <property type="project" value="TreeGrafter"/>
</dbReference>
<comment type="caution">
    <text evidence="3">The sequence shown here is derived from an EMBL/GenBank/DDBJ whole genome shotgun (WGS) entry which is preliminary data.</text>
</comment>
<dbReference type="Proteomes" id="UP000285301">
    <property type="component" value="Unassembled WGS sequence"/>
</dbReference>
<dbReference type="InterPro" id="IPR006553">
    <property type="entry name" value="Leu-rich_rpt_Cys-con_subtyp"/>
</dbReference>
<evidence type="ECO:0000313" key="4">
    <source>
        <dbReference type="Proteomes" id="UP000285301"/>
    </source>
</evidence>
<dbReference type="SMART" id="SM00367">
    <property type="entry name" value="LRR_CC"/>
    <property type="match status" value="11"/>
</dbReference>
<accession>A0A3S3QWK5</accession>
<dbReference type="InterPro" id="IPR032675">
    <property type="entry name" value="LRR_dom_sf"/>
</dbReference>
<protein>
    <submittedName>
        <fullName evidence="3">F-box/LRR-repeat protein 14-like protein</fullName>
    </submittedName>
</protein>
<reference evidence="3 4" key="1">
    <citation type="journal article" date="2018" name="Gigascience">
        <title>Genomes of trombidid mites reveal novel predicted allergens and laterally-transferred genes associated with secondary metabolism.</title>
        <authorList>
            <person name="Dong X."/>
            <person name="Chaisiri K."/>
            <person name="Xia D."/>
            <person name="Armstrong S.D."/>
            <person name="Fang Y."/>
            <person name="Donnelly M.J."/>
            <person name="Kadowaki T."/>
            <person name="McGarry J.W."/>
            <person name="Darby A.C."/>
            <person name="Makepeace B.L."/>
        </authorList>
    </citation>
    <scope>NUCLEOTIDE SEQUENCE [LARGE SCALE GENOMIC DNA]</scope>
    <source>
        <strain evidence="3">UoL-WK</strain>
    </source>
</reference>
<name>A0A3S3QWK5_9ACAR</name>
<proteinExistence type="predicted"/>
<keyword evidence="4" id="KW-1185">Reference proteome</keyword>
<dbReference type="OrthoDB" id="2585512at2759"/>
<dbReference type="EMBL" id="NCKU01000534">
    <property type="protein sequence ID" value="RWS15146.1"/>
    <property type="molecule type" value="Genomic_DNA"/>
</dbReference>
<dbReference type="Pfam" id="PF25372">
    <property type="entry name" value="DUF7885"/>
    <property type="match status" value="3"/>
</dbReference>
<evidence type="ECO:0000259" key="2">
    <source>
        <dbReference type="Pfam" id="PF25372"/>
    </source>
</evidence>
<dbReference type="SUPFAM" id="SSF52047">
    <property type="entry name" value="RNI-like"/>
    <property type="match status" value="1"/>
</dbReference>
<feature type="domain" description="F-box/LRR-repeat protein 15-like leucin rich repeat" evidence="2">
    <location>
        <begin position="180"/>
        <end position="247"/>
    </location>
</feature>
<dbReference type="SMART" id="SM00368">
    <property type="entry name" value="LRR_RI"/>
    <property type="match status" value="4"/>
</dbReference>
<organism evidence="3 4">
    <name type="scientific">Dinothrombium tinctorium</name>
    <dbReference type="NCBI Taxonomy" id="1965070"/>
    <lineage>
        <taxon>Eukaryota</taxon>
        <taxon>Metazoa</taxon>
        <taxon>Ecdysozoa</taxon>
        <taxon>Arthropoda</taxon>
        <taxon>Chelicerata</taxon>
        <taxon>Arachnida</taxon>
        <taxon>Acari</taxon>
        <taxon>Acariformes</taxon>
        <taxon>Trombidiformes</taxon>
        <taxon>Prostigmata</taxon>
        <taxon>Anystina</taxon>
        <taxon>Parasitengona</taxon>
        <taxon>Trombidioidea</taxon>
        <taxon>Trombidiidae</taxon>
        <taxon>Dinothrombium</taxon>
    </lineage>
</organism>
<keyword evidence="1" id="KW-0833">Ubl conjugation pathway</keyword>